<sequence length="112" mass="12422">MPQQYTSFLVFYPSQRDREVAWNVEAHRRPLSQTQPLTPSHCTSGSNASVSICRFGCLSIDVDAHRVGIEDAILNVAADPHRNLVDGRNQTVSFVLGVGAHLGMFSVYPFDF</sequence>
<comment type="caution">
    <text evidence="1">The sequence shown here is derived from an EMBL/GenBank/DDBJ whole genome shotgun (WGS) entry which is preliminary data.</text>
</comment>
<evidence type="ECO:0000313" key="2">
    <source>
        <dbReference type="Proteomes" id="UP000467700"/>
    </source>
</evidence>
<evidence type="ECO:0000313" key="1">
    <source>
        <dbReference type="EMBL" id="CAA7266359.1"/>
    </source>
</evidence>
<keyword evidence="2" id="KW-1185">Reference proteome</keyword>
<gene>
    <name evidence="1" type="ORF">AAE3_LOCUS8681</name>
</gene>
<organism evidence="1 2">
    <name type="scientific">Cyclocybe aegerita</name>
    <name type="common">Black poplar mushroom</name>
    <name type="synonym">Agrocybe aegerita</name>
    <dbReference type="NCBI Taxonomy" id="1973307"/>
    <lineage>
        <taxon>Eukaryota</taxon>
        <taxon>Fungi</taxon>
        <taxon>Dikarya</taxon>
        <taxon>Basidiomycota</taxon>
        <taxon>Agaricomycotina</taxon>
        <taxon>Agaricomycetes</taxon>
        <taxon>Agaricomycetidae</taxon>
        <taxon>Agaricales</taxon>
        <taxon>Agaricineae</taxon>
        <taxon>Bolbitiaceae</taxon>
        <taxon>Cyclocybe</taxon>
    </lineage>
</organism>
<dbReference type="Proteomes" id="UP000467700">
    <property type="component" value="Unassembled WGS sequence"/>
</dbReference>
<dbReference type="AlphaFoldDB" id="A0A8S0VSA6"/>
<name>A0A8S0VSA6_CYCAE</name>
<dbReference type="EMBL" id="CACVBS010000054">
    <property type="protein sequence ID" value="CAA7266359.1"/>
    <property type="molecule type" value="Genomic_DNA"/>
</dbReference>
<reference evidence="1 2" key="1">
    <citation type="submission" date="2020-01" db="EMBL/GenBank/DDBJ databases">
        <authorList>
            <person name="Gupta K D."/>
        </authorList>
    </citation>
    <scope>NUCLEOTIDE SEQUENCE [LARGE SCALE GENOMIC DNA]</scope>
</reference>
<protein>
    <submittedName>
        <fullName evidence="1">Uncharacterized protein</fullName>
    </submittedName>
</protein>
<accession>A0A8S0VSA6</accession>
<proteinExistence type="predicted"/>